<dbReference type="KEGG" id="rmar:GBA65_07430"/>
<evidence type="ECO:0000313" key="3">
    <source>
        <dbReference type="Proteomes" id="UP000502706"/>
    </source>
</evidence>
<keyword evidence="3" id="KW-1185">Reference proteome</keyword>
<evidence type="ECO:0000256" key="1">
    <source>
        <dbReference type="SAM" id="Phobius"/>
    </source>
</evidence>
<dbReference type="Pfam" id="PF10011">
    <property type="entry name" value="DUF2254"/>
    <property type="match status" value="1"/>
</dbReference>
<keyword evidence="1" id="KW-0812">Transmembrane</keyword>
<feature type="transmembrane region" description="Helical" evidence="1">
    <location>
        <begin position="169"/>
        <end position="192"/>
    </location>
</feature>
<accession>A0A6G8PW17</accession>
<name>A0A6G8PW17_9ACTN</name>
<feature type="transmembrane region" description="Helical" evidence="1">
    <location>
        <begin position="92"/>
        <end position="118"/>
    </location>
</feature>
<reference evidence="2 3" key="1">
    <citation type="submission" date="2019-10" db="EMBL/GenBank/DDBJ databases">
        <title>Rubrobacter sp nov SCSIO 52915 isolated from a deep-sea sediment in the South China Sea.</title>
        <authorList>
            <person name="Chen R.W."/>
        </authorList>
    </citation>
    <scope>NUCLEOTIDE SEQUENCE [LARGE SCALE GENOMIC DNA]</scope>
    <source>
        <strain evidence="2 3">SCSIO 52915</strain>
    </source>
</reference>
<keyword evidence="1" id="KW-0472">Membrane</keyword>
<dbReference type="EMBL" id="CP045121">
    <property type="protein sequence ID" value="QIN78383.1"/>
    <property type="molecule type" value="Genomic_DNA"/>
</dbReference>
<evidence type="ECO:0000313" key="2">
    <source>
        <dbReference type="EMBL" id="QIN78383.1"/>
    </source>
</evidence>
<sequence>MGGGRPPLRPRVRRCRRAMTITRRGDGGGSSGGKLGSFWEKLNSSFWFVPAVFVLGAVVLFFATQYLDQLLRADLASLPVVFSGGPSAARSVLAAIAGSVITTVTTAFSLTIVILQLASTSYTPRVLRSFTSDRSVQVVLGTFIATFLYSLLVLRIIREASAEGRSFTPVISVTVAVVLTVACVALLVYFIAHVVNLIQSSTIVQTARRDAMEVIENLDDLGDAPAEDPKAPEERPELRGLLSEEPLVVRARQSGYVQYLNAGEVVEAIVGRSNAPEGGTLVVEIPFGPGHFVAAGLPLVRAWPAKEPRSLEDVHDAFYFGKERSFRQDFAFGLRQLSDIALKGLSPGVNDPTTAMQAMDQVEVMFVALGEKAMPPRVRELEVGGAKVVLKVAYYGFDDVVGLAFDQIRRAAFTSGQVAVLERYLEILGRAIDANRIPERRLALWAGALTVARLAPNEVSDPRDATELLLGAVKLGERLVGAGVGVEADLEELSGLSEDLPEGGRIRGAVEEVLRGATR</sequence>
<keyword evidence="1" id="KW-1133">Transmembrane helix</keyword>
<feature type="transmembrane region" description="Helical" evidence="1">
    <location>
        <begin position="45"/>
        <end position="63"/>
    </location>
</feature>
<proteinExistence type="predicted"/>
<gene>
    <name evidence="2" type="ORF">GBA65_07430</name>
</gene>
<dbReference type="Proteomes" id="UP000502706">
    <property type="component" value="Chromosome"/>
</dbReference>
<dbReference type="InterPro" id="IPR018723">
    <property type="entry name" value="DUF2254_membrane"/>
</dbReference>
<protein>
    <submittedName>
        <fullName evidence="2">DUF2254 domain-containing protein</fullName>
    </submittedName>
</protein>
<organism evidence="2 3">
    <name type="scientific">Rubrobacter marinus</name>
    <dbReference type="NCBI Taxonomy" id="2653852"/>
    <lineage>
        <taxon>Bacteria</taxon>
        <taxon>Bacillati</taxon>
        <taxon>Actinomycetota</taxon>
        <taxon>Rubrobacteria</taxon>
        <taxon>Rubrobacterales</taxon>
        <taxon>Rubrobacteraceae</taxon>
        <taxon>Rubrobacter</taxon>
    </lineage>
</organism>
<dbReference type="AlphaFoldDB" id="A0A6G8PW17"/>
<feature type="transmembrane region" description="Helical" evidence="1">
    <location>
        <begin position="138"/>
        <end position="157"/>
    </location>
</feature>